<evidence type="ECO:0000259" key="1">
    <source>
        <dbReference type="PROSITE" id="PS51459"/>
    </source>
</evidence>
<proteinExistence type="predicted"/>
<dbReference type="InterPro" id="IPR036597">
    <property type="entry name" value="Fido-like_dom_sf"/>
</dbReference>
<reference evidence="2 3" key="1">
    <citation type="journal article" date="2016" name="Nat. Commun.">
        <title>Thousands of microbial genomes shed light on interconnected biogeochemical processes in an aquifer system.</title>
        <authorList>
            <person name="Anantharaman K."/>
            <person name="Brown C.T."/>
            <person name="Hug L.A."/>
            <person name="Sharon I."/>
            <person name="Castelle C.J."/>
            <person name="Probst A.J."/>
            <person name="Thomas B.C."/>
            <person name="Singh A."/>
            <person name="Wilkins M.J."/>
            <person name="Karaoz U."/>
            <person name="Brodie E.L."/>
            <person name="Williams K.H."/>
            <person name="Hubbard S.S."/>
            <person name="Banfield J.F."/>
        </authorList>
    </citation>
    <scope>NUCLEOTIDE SEQUENCE [LARGE SCALE GENOMIC DNA]</scope>
</reference>
<gene>
    <name evidence="2" type="ORF">A3H67_00720</name>
</gene>
<dbReference type="InterPro" id="IPR053737">
    <property type="entry name" value="Type_II_TA_Toxin"/>
</dbReference>
<dbReference type="Proteomes" id="UP000177408">
    <property type="component" value="Unassembled WGS sequence"/>
</dbReference>
<evidence type="ECO:0000313" key="2">
    <source>
        <dbReference type="EMBL" id="OGY56891.1"/>
    </source>
</evidence>
<accession>A0A1G1YWX7</accession>
<sequence>MPNLDLYYLNKNHIERICHPLAVTFLNKINDPISIFSAADMKKLDACLNLPRATFNGREMYSDLISKAAILYYAIIKNHCFLNGNKRIATTSLIVFLFINNYWLEVGQNFLYDLALAVAQSEGKRMDEVKKLIIDKITPHIIFLKVGGKSRKHSGFLFHLGNLKHNFKELTGKK</sequence>
<comment type="caution">
    <text evidence="2">The sequence shown here is derived from an EMBL/GenBank/DDBJ whole genome shotgun (WGS) entry which is preliminary data.</text>
</comment>
<dbReference type="PANTHER" id="PTHR39426:SF1">
    <property type="entry name" value="HOMOLOGY TO DEATH-ON-CURING PROTEIN OF PHAGE P1"/>
    <property type="match status" value="1"/>
</dbReference>
<dbReference type="Pfam" id="PF02661">
    <property type="entry name" value="Fic"/>
    <property type="match status" value="1"/>
</dbReference>
<dbReference type="InterPro" id="IPR003812">
    <property type="entry name" value="Fido"/>
</dbReference>
<dbReference type="PANTHER" id="PTHR39426">
    <property type="entry name" value="HOMOLOGY TO DEATH-ON-CURING PROTEIN OF PHAGE P1"/>
    <property type="match status" value="1"/>
</dbReference>
<name>A0A1G1YWX7_9BACT</name>
<dbReference type="InterPro" id="IPR006440">
    <property type="entry name" value="Doc"/>
</dbReference>
<dbReference type="AlphaFoldDB" id="A0A1G1YWX7"/>
<evidence type="ECO:0000313" key="3">
    <source>
        <dbReference type="Proteomes" id="UP000177408"/>
    </source>
</evidence>
<dbReference type="NCBIfam" id="TIGR01550">
    <property type="entry name" value="DOC_P1"/>
    <property type="match status" value="1"/>
</dbReference>
<protein>
    <recommendedName>
        <fullName evidence="1">Fido domain-containing protein</fullName>
    </recommendedName>
</protein>
<dbReference type="EMBL" id="MHIR01000046">
    <property type="protein sequence ID" value="OGY56891.1"/>
    <property type="molecule type" value="Genomic_DNA"/>
</dbReference>
<organism evidence="2 3">
    <name type="scientific">Candidatus Buchananbacteria bacterium RIFCSPLOWO2_02_FULL_46_11b</name>
    <dbReference type="NCBI Taxonomy" id="1797548"/>
    <lineage>
        <taxon>Bacteria</taxon>
        <taxon>Candidatus Buchananiibacteriota</taxon>
    </lineage>
</organism>
<dbReference type="PROSITE" id="PS51459">
    <property type="entry name" value="FIDO"/>
    <property type="match status" value="1"/>
</dbReference>
<feature type="domain" description="Fido" evidence="1">
    <location>
        <begin position="4"/>
        <end position="135"/>
    </location>
</feature>
<dbReference type="SUPFAM" id="SSF140931">
    <property type="entry name" value="Fic-like"/>
    <property type="match status" value="1"/>
</dbReference>
<dbReference type="GO" id="GO:0016301">
    <property type="term" value="F:kinase activity"/>
    <property type="evidence" value="ECO:0007669"/>
    <property type="project" value="InterPro"/>
</dbReference>
<dbReference type="Gene3D" id="1.20.120.1870">
    <property type="entry name" value="Fic/DOC protein, Fido domain"/>
    <property type="match status" value="1"/>
</dbReference>